<comment type="similarity">
    <text evidence="2 14">Belongs to the thiolase-like superfamily. FabH family.</text>
</comment>
<name>A0A8J7HAM1_9CYAN</name>
<keyword evidence="9 14" id="KW-0012">Acyltransferase</keyword>
<keyword evidence="5 14" id="KW-0276">Fatty acid metabolism</keyword>
<dbReference type="EC" id="2.3.1.180" evidence="14"/>
<evidence type="ECO:0000256" key="6">
    <source>
        <dbReference type="ARBA" id="ARBA00023098"/>
    </source>
</evidence>
<feature type="domain" description="Beta-ketoacyl-[acyl-carrier-protein] synthase III N-terminal" evidence="16">
    <location>
        <begin position="111"/>
        <end position="188"/>
    </location>
</feature>
<comment type="pathway">
    <text evidence="1 14">Lipid metabolism; fatty acid biosynthesis.</text>
</comment>
<dbReference type="Proteomes" id="UP000599391">
    <property type="component" value="Unassembled WGS sequence"/>
</dbReference>
<sequence length="336" mass="36420">MKSLVRQGVVLTGTGSAVSETYLDNHQLNQMVVTSDDWIKTRTGISRRHLLPAQDSLTTMATEAAQKAIDMAGIEPQKLDLIILATSTPDDLFGSAGLIQARLGATQAVAFDLTAACSGFVFGLVTAAQFMRTGTYQNVLLIGAEVLSRWVDWSDRRTCILFGDGAGAVVLQASDHDCLLGFQLHTNGTQNQYLKLEFQGQEKLLVDNIRVGQGTYQPISMNGQEVYRFAIQKVPEVIEKALYRAGLEIEQVDWLLMHQANRRILDAVAERLGIPEQKIISNLANYGNTSAASIPLALDEAVRRGQIKANDVVALAGFGAGLSWGAAIVEWGSLNS</sequence>
<dbReference type="AlphaFoldDB" id="A0A8J7HAM1"/>
<evidence type="ECO:0000256" key="11">
    <source>
        <dbReference type="ARBA" id="ARBA00052407"/>
    </source>
</evidence>
<dbReference type="NCBIfam" id="TIGR00747">
    <property type="entry name" value="fabH"/>
    <property type="match status" value="1"/>
</dbReference>
<comment type="subcellular location">
    <subcellularLocation>
        <location evidence="14">Cytoplasm</location>
    </subcellularLocation>
</comment>
<feature type="active site" evidence="14">
    <location>
        <position position="288"/>
    </location>
</feature>
<dbReference type="Pfam" id="PF08545">
    <property type="entry name" value="ACP_syn_III"/>
    <property type="match status" value="1"/>
</dbReference>
<keyword evidence="3 14" id="KW-0444">Lipid biosynthesis</keyword>
<dbReference type="Gene3D" id="3.40.47.10">
    <property type="match status" value="1"/>
</dbReference>
<dbReference type="UniPathway" id="UPA00094"/>
<evidence type="ECO:0000256" key="14">
    <source>
        <dbReference type="HAMAP-Rule" id="MF_01815"/>
    </source>
</evidence>
<dbReference type="GO" id="GO:0033818">
    <property type="term" value="F:beta-ketoacyl-acyl-carrier-protein synthase III activity"/>
    <property type="evidence" value="ECO:0007669"/>
    <property type="project" value="UniProtKB-UniRule"/>
</dbReference>
<dbReference type="InterPro" id="IPR013747">
    <property type="entry name" value="ACP_syn_III_C"/>
</dbReference>
<organism evidence="17 18">
    <name type="scientific">Atlanticothrix silvestris CENA357</name>
    <dbReference type="NCBI Taxonomy" id="1725252"/>
    <lineage>
        <taxon>Bacteria</taxon>
        <taxon>Bacillati</taxon>
        <taxon>Cyanobacteriota</taxon>
        <taxon>Cyanophyceae</taxon>
        <taxon>Nostocales</taxon>
        <taxon>Nodulariaceae</taxon>
        <taxon>Atlanticothrix</taxon>
        <taxon>Atlanticothrix silvestris</taxon>
    </lineage>
</organism>
<evidence type="ECO:0000259" key="16">
    <source>
        <dbReference type="Pfam" id="PF08545"/>
    </source>
</evidence>
<evidence type="ECO:0000256" key="7">
    <source>
        <dbReference type="ARBA" id="ARBA00023160"/>
    </source>
</evidence>
<reference evidence="17 18" key="1">
    <citation type="journal article" date="2021" name="Int. J. Syst. Evol. Microbiol.">
        <title>Amazonocrinis nigriterrae gen. nov., sp. nov., Atlanticothrix silvestris gen. nov., sp. nov. and Dendronalium phyllosphericum gen. nov., sp. nov., nostocacean cyanobacteria from Brazilian environments.</title>
        <authorList>
            <person name="Alvarenga D.O."/>
            <person name="Andreote A.P.D."/>
            <person name="Branco L.H.Z."/>
            <person name="Delbaje E."/>
            <person name="Cruz R.B."/>
            <person name="Varani A.M."/>
            <person name="Fiore M.F."/>
        </authorList>
    </citation>
    <scope>NUCLEOTIDE SEQUENCE [LARGE SCALE GENOMIC DNA]</scope>
    <source>
        <strain evidence="17 18">CENA357</strain>
    </source>
</reference>
<feature type="region of interest" description="ACP-binding" evidence="14">
    <location>
        <begin position="259"/>
        <end position="263"/>
    </location>
</feature>
<comment type="domain">
    <text evidence="14">The last Arg residue of the ACP-binding site is essential for the weak association between ACP/AcpP and FabH.</text>
</comment>
<evidence type="ECO:0000256" key="4">
    <source>
        <dbReference type="ARBA" id="ARBA00022679"/>
    </source>
</evidence>
<dbReference type="PANTHER" id="PTHR43091">
    <property type="entry name" value="3-OXOACYL-[ACYL-CARRIER-PROTEIN] SYNTHASE"/>
    <property type="match status" value="1"/>
</dbReference>
<dbReference type="InterPro" id="IPR016039">
    <property type="entry name" value="Thiolase-like"/>
</dbReference>
<evidence type="ECO:0000256" key="13">
    <source>
        <dbReference type="ARBA" id="ARBA00052985"/>
    </source>
</evidence>
<comment type="catalytic activity">
    <reaction evidence="10">
        <text>malonyl-[ACP] + acetyl-CoA + H(+) = 3-oxobutanoyl-[ACP] + CO2 + CoA</text>
        <dbReference type="Rhea" id="RHEA:12080"/>
        <dbReference type="Rhea" id="RHEA-COMP:9623"/>
        <dbReference type="Rhea" id="RHEA-COMP:9625"/>
        <dbReference type="ChEBI" id="CHEBI:15378"/>
        <dbReference type="ChEBI" id="CHEBI:16526"/>
        <dbReference type="ChEBI" id="CHEBI:57287"/>
        <dbReference type="ChEBI" id="CHEBI:57288"/>
        <dbReference type="ChEBI" id="CHEBI:78449"/>
        <dbReference type="ChEBI" id="CHEBI:78450"/>
        <dbReference type="EC" id="2.3.1.180"/>
    </reaction>
    <physiologicalReaction direction="left-to-right" evidence="10">
        <dbReference type="Rhea" id="RHEA:12081"/>
    </physiologicalReaction>
</comment>
<comment type="catalytic activity">
    <reaction evidence="13">
        <text>3-methylbutanoyl-CoA + malonyl-[ACP] + H(+) = 5-methyl-3-oxohexanoyl-[ACP] + CO2 + CoA</text>
        <dbReference type="Rhea" id="RHEA:42272"/>
        <dbReference type="Rhea" id="RHEA-COMP:9623"/>
        <dbReference type="Rhea" id="RHEA-COMP:9941"/>
        <dbReference type="ChEBI" id="CHEBI:15378"/>
        <dbReference type="ChEBI" id="CHEBI:16526"/>
        <dbReference type="ChEBI" id="CHEBI:57287"/>
        <dbReference type="ChEBI" id="CHEBI:57345"/>
        <dbReference type="ChEBI" id="CHEBI:78449"/>
        <dbReference type="ChEBI" id="CHEBI:78822"/>
        <dbReference type="EC" id="2.3.1.300"/>
    </reaction>
    <physiologicalReaction direction="left-to-right" evidence="13">
        <dbReference type="Rhea" id="RHEA:42273"/>
    </physiologicalReaction>
</comment>
<dbReference type="PANTHER" id="PTHR43091:SF1">
    <property type="entry name" value="BETA-KETOACYL-[ACYL-CARRIER-PROTEIN] SYNTHASE III, CHLOROPLASTIC"/>
    <property type="match status" value="1"/>
</dbReference>
<proteinExistence type="inferred from homology"/>
<evidence type="ECO:0000256" key="2">
    <source>
        <dbReference type="ARBA" id="ARBA00008642"/>
    </source>
</evidence>
<protein>
    <recommendedName>
        <fullName evidence="14">Beta-ketoacyl-[acyl-carrier-protein] synthase III</fullName>
        <shortName evidence="14">Beta-ketoacyl-ACP synthase III</shortName>
        <shortName evidence="14">KAS III</shortName>
        <ecNumber evidence="14">2.3.1.180</ecNumber>
    </recommendedName>
    <alternativeName>
        <fullName evidence="14">3-oxoacyl-[acyl-carrier-protein] synthase 3</fullName>
    </alternativeName>
    <alternativeName>
        <fullName evidence="14">3-oxoacyl-[acyl-carrier-protein] synthase III</fullName>
    </alternativeName>
</protein>
<comment type="caution">
    <text evidence="17">The sequence shown here is derived from an EMBL/GenBank/DDBJ whole genome shotgun (WGS) entry which is preliminary data.</text>
</comment>
<keyword evidence="4 14" id="KW-0808">Transferase</keyword>
<dbReference type="Pfam" id="PF08541">
    <property type="entry name" value="ACP_syn_III_C"/>
    <property type="match status" value="1"/>
</dbReference>
<dbReference type="GO" id="GO:0005737">
    <property type="term" value="C:cytoplasm"/>
    <property type="evidence" value="ECO:0007669"/>
    <property type="project" value="UniProtKB-SubCell"/>
</dbReference>
<dbReference type="NCBIfam" id="NF006829">
    <property type="entry name" value="PRK09352.1"/>
    <property type="match status" value="1"/>
</dbReference>
<comment type="subunit">
    <text evidence="14">Homodimer.</text>
</comment>
<dbReference type="GO" id="GO:0004315">
    <property type="term" value="F:3-oxoacyl-[acyl-carrier-protein] synthase activity"/>
    <property type="evidence" value="ECO:0007669"/>
    <property type="project" value="InterPro"/>
</dbReference>
<accession>A0A8J7HAM1</accession>
<keyword evidence="8 14" id="KW-0511">Multifunctional enzyme</keyword>
<dbReference type="HAMAP" id="MF_01815">
    <property type="entry name" value="FabH"/>
    <property type="match status" value="1"/>
</dbReference>
<feature type="domain" description="Beta-ketoacyl-[acyl-carrier-protein] synthase III C-terminal" evidence="15">
    <location>
        <begin position="243"/>
        <end position="331"/>
    </location>
</feature>
<keyword evidence="14" id="KW-0963">Cytoplasm</keyword>
<keyword evidence="18" id="KW-1185">Reference proteome</keyword>
<feature type="active site" evidence="14">
    <location>
        <position position="258"/>
    </location>
</feature>
<dbReference type="GO" id="GO:0006633">
    <property type="term" value="P:fatty acid biosynthetic process"/>
    <property type="evidence" value="ECO:0007669"/>
    <property type="project" value="UniProtKB-UniRule"/>
</dbReference>
<comment type="catalytic activity">
    <reaction evidence="11">
        <text>(2S)-2-methylbutanoyl-CoA + malonyl-[ACP] + H(+) = (4S)-4-methyl-3-oxohexanoyl-[ACP] + CO2 + CoA</text>
        <dbReference type="Rhea" id="RHEA:42276"/>
        <dbReference type="Rhea" id="RHEA-COMP:9623"/>
        <dbReference type="Rhea" id="RHEA-COMP:17148"/>
        <dbReference type="ChEBI" id="CHEBI:15378"/>
        <dbReference type="ChEBI" id="CHEBI:16526"/>
        <dbReference type="ChEBI" id="CHEBI:57287"/>
        <dbReference type="ChEBI" id="CHEBI:78449"/>
        <dbReference type="ChEBI" id="CHEBI:88166"/>
        <dbReference type="ChEBI" id="CHEBI:167462"/>
        <dbReference type="EC" id="2.3.1.300"/>
    </reaction>
    <physiologicalReaction direction="left-to-right" evidence="11">
        <dbReference type="Rhea" id="RHEA:42277"/>
    </physiologicalReaction>
</comment>
<evidence type="ECO:0000313" key="17">
    <source>
        <dbReference type="EMBL" id="MBH8552284.1"/>
    </source>
</evidence>
<evidence type="ECO:0000256" key="9">
    <source>
        <dbReference type="ARBA" id="ARBA00023315"/>
    </source>
</evidence>
<evidence type="ECO:0000256" key="3">
    <source>
        <dbReference type="ARBA" id="ARBA00022516"/>
    </source>
</evidence>
<dbReference type="InterPro" id="IPR004655">
    <property type="entry name" value="FabH"/>
</dbReference>
<dbReference type="InterPro" id="IPR013751">
    <property type="entry name" value="ACP_syn_III_N"/>
</dbReference>
<feature type="active site" evidence="14">
    <location>
        <position position="117"/>
    </location>
</feature>
<dbReference type="RefSeq" id="WP_214438599.1">
    <property type="nucleotide sequence ID" value="NZ_JAECZB010000012.1"/>
</dbReference>
<keyword evidence="7 14" id="KW-0275">Fatty acid biosynthesis</keyword>
<evidence type="ECO:0000256" key="8">
    <source>
        <dbReference type="ARBA" id="ARBA00023268"/>
    </source>
</evidence>
<keyword evidence="6 14" id="KW-0443">Lipid metabolism</keyword>
<evidence type="ECO:0000256" key="1">
    <source>
        <dbReference type="ARBA" id="ARBA00005194"/>
    </source>
</evidence>
<dbReference type="SUPFAM" id="SSF53901">
    <property type="entry name" value="Thiolase-like"/>
    <property type="match status" value="1"/>
</dbReference>
<dbReference type="CDD" id="cd00830">
    <property type="entry name" value="KAS_III"/>
    <property type="match status" value="1"/>
</dbReference>
<evidence type="ECO:0000256" key="10">
    <source>
        <dbReference type="ARBA" id="ARBA00051096"/>
    </source>
</evidence>
<gene>
    <name evidence="14" type="primary">fabH</name>
    <name evidence="17" type="ORF">I8751_07835</name>
</gene>
<evidence type="ECO:0000256" key="12">
    <source>
        <dbReference type="ARBA" id="ARBA00052467"/>
    </source>
</evidence>
<dbReference type="FunFam" id="3.40.47.10:FF:000004">
    <property type="entry name" value="3-oxoacyl-[acyl-carrier-protein] synthase 3"/>
    <property type="match status" value="1"/>
</dbReference>
<comment type="catalytic activity">
    <reaction evidence="12">
        <text>2-methylpropanoyl-CoA + malonyl-[ACP] + H(+) = 4-methyl-3-oxopentanoyl-[ACP] + CO2 + CoA</text>
        <dbReference type="Rhea" id="RHEA:42268"/>
        <dbReference type="Rhea" id="RHEA-COMP:9623"/>
        <dbReference type="Rhea" id="RHEA-COMP:9940"/>
        <dbReference type="ChEBI" id="CHEBI:15378"/>
        <dbReference type="ChEBI" id="CHEBI:16526"/>
        <dbReference type="ChEBI" id="CHEBI:57287"/>
        <dbReference type="ChEBI" id="CHEBI:57338"/>
        <dbReference type="ChEBI" id="CHEBI:78449"/>
        <dbReference type="ChEBI" id="CHEBI:78820"/>
        <dbReference type="EC" id="2.3.1.300"/>
    </reaction>
    <physiologicalReaction direction="left-to-right" evidence="12">
        <dbReference type="Rhea" id="RHEA:42269"/>
    </physiologicalReaction>
</comment>
<dbReference type="EMBL" id="JAECZB010000012">
    <property type="protein sequence ID" value="MBH8552284.1"/>
    <property type="molecule type" value="Genomic_DNA"/>
</dbReference>
<comment type="function">
    <text evidence="14">Catalyzes the condensation reaction of fatty acid synthesis by the addition to an acyl acceptor of two carbons from malonyl-ACP. Catalyzes the first condensation reaction which initiates fatty acid synthesis and may therefore play a role in governing the total rate of fatty acid production. Possesses both acetoacetyl-ACP synthase and acetyl transacylase activities. Its substrate specificity determines the biosynthesis of branched-chain and/or straight-chain of fatty acids.</text>
</comment>
<evidence type="ECO:0000259" key="15">
    <source>
        <dbReference type="Pfam" id="PF08541"/>
    </source>
</evidence>
<evidence type="ECO:0000256" key="5">
    <source>
        <dbReference type="ARBA" id="ARBA00022832"/>
    </source>
</evidence>
<evidence type="ECO:0000313" key="18">
    <source>
        <dbReference type="Proteomes" id="UP000599391"/>
    </source>
</evidence>